<feature type="region of interest" description="Disordered" evidence="5">
    <location>
        <begin position="428"/>
        <end position="451"/>
    </location>
</feature>
<dbReference type="SUPFAM" id="SSF51735">
    <property type="entry name" value="NAD(P)-binding Rossmann-fold domains"/>
    <property type="match status" value="1"/>
</dbReference>
<dbReference type="InterPro" id="IPR027417">
    <property type="entry name" value="P-loop_NTPase"/>
</dbReference>
<evidence type="ECO:0000256" key="1">
    <source>
        <dbReference type="ARBA" id="ARBA00022679"/>
    </source>
</evidence>
<evidence type="ECO:0000256" key="5">
    <source>
        <dbReference type="SAM" id="MobiDB-lite"/>
    </source>
</evidence>
<dbReference type="GO" id="GO:0005524">
    <property type="term" value="F:ATP binding"/>
    <property type="evidence" value="ECO:0007669"/>
    <property type="project" value="InterPro"/>
</dbReference>
<reference evidence="6" key="1">
    <citation type="submission" date="2025-08" db="UniProtKB">
        <authorList>
            <consortium name="Ensembl"/>
        </authorList>
    </citation>
    <scope>IDENTIFICATION</scope>
</reference>
<dbReference type="InterPro" id="IPR047499">
    <property type="entry name" value="DD_AK7"/>
</dbReference>
<dbReference type="OMA" id="HAYVITP"/>
<feature type="compositionally biased region" description="Acidic residues" evidence="5">
    <location>
        <begin position="441"/>
        <end position="451"/>
    </location>
</feature>
<dbReference type="CDD" id="cd22967">
    <property type="entry name" value="DD_AK7"/>
    <property type="match status" value="1"/>
</dbReference>
<dbReference type="STRING" id="7757.ENSPMAP00000004588"/>
<dbReference type="AlphaFoldDB" id="S4RHA6"/>
<dbReference type="Pfam" id="PF05186">
    <property type="entry name" value="Dpy-30"/>
    <property type="match status" value="1"/>
</dbReference>
<reference evidence="6" key="2">
    <citation type="submission" date="2025-09" db="UniProtKB">
        <authorList>
            <consortium name="Ensembl"/>
        </authorList>
    </citation>
    <scope>IDENTIFICATION</scope>
</reference>
<feature type="region of interest" description="Disordered" evidence="5">
    <location>
        <begin position="49"/>
        <end position="81"/>
    </location>
</feature>
<evidence type="ECO:0000256" key="3">
    <source>
        <dbReference type="ARBA" id="ARBA00022777"/>
    </source>
</evidence>
<dbReference type="InterPro" id="IPR036291">
    <property type="entry name" value="NAD(P)-bd_dom_sf"/>
</dbReference>
<dbReference type="Ensembl" id="ENSPMAT00000004607.1">
    <property type="protein sequence ID" value="ENSPMAP00000004588.1"/>
    <property type="gene ID" value="ENSPMAG00000004138.1"/>
</dbReference>
<dbReference type="PANTHER" id="PTHR23359">
    <property type="entry name" value="NUCLEOTIDE KINASE"/>
    <property type="match status" value="1"/>
</dbReference>
<proteinExistence type="predicted"/>
<keyword evidence="1" id="KW-0808">Transferase</keyword>
<dbReference type="CDD" id="cd01428">
    <property type="entry name" value="ADK"/>
    <property type="match status" value="1"/>
</dbReference>
<evidence type="ECO:0000256" key="4">
    <source>
        <dbReference type="SAM" id="Coils"/>
    </source>
</evidence>
<dbReference type="InterPro" id="IPR000850">
    <property type="entry name" value="Adenylat/UMP-CMP_kin"/>
</dbReference>
<feature type="coiled-coil region" evidence="4">
    <location>
        <begin position="662"/>
        <end position="689"/>
    </location>
</feature>
<dbReference type="InterPro" id="IPR007858">
    <property type="entry name" value="Dpy-30_motif"/>
</dbReference>
<keyword evidence="4" id="KW-0175">Coiled coil</keyword>
<evidence type="ECO:0000256" key="2">
    <source>
        <dbReference type="ARBA" id="ARBA00022741"/>
    </source>
</evidence>
<dbReference type="Gene3D" id="3.40.50.720">
    <property type="entry name" value="NAD(P)-binding Rossmann-like Domain"/>
    <property type="match status" value="1"/>
</dbReference>
<accession>S4RHA6</accession>
<dbReference type="SUPFAM" id="SSF52540">
    <property type="entry name" value="P-loop containing nucleoside triphosphate hydrolases"/>
    <property type="match status" value="1"/>
</dbReference>
<dbReference type="HOGENOM" id="CLU_015567_1_0_1"/>
<evidence type="ECO:0000313" key="6">
    <source>
        <dbReference type="Ensembl" id="ENSPMAP00000004588.1"/>
    </source>
</evidence>
<dbReference type="Pfam" id="PF00406">
    <property type="entry name" value="ADK"/>
    <property type="match status" value="1"/>
</dbReference>
<name>S4RHA6_PETMA</name>
<keyword evidence="3" id="KW-0418">Kinase</keyword>
<protein>
    <submittedName>
        <fullName evidence="6">Adenylate kinase 7</fullName>
    </submittedName>
</protein>
<feature type="compositionally biased region" description="Basic and acidic residues" evidence="5">
    <location>
        <begin position="428"/>
        <end position="440"/>
    </location>
</feature>
<sequence>QQREREAGAMDEEATPAPRARRVFINRVDSFLGRSLARHLSGCVVGASLESMEGMEEEDEEEEAHDEMDGEGSGQGPSKAARVKMTYQVVGTLRQPESPEPDFVQQIVKPSSREDLLYHLMECDIIVYNITEDADQTEEASWAVTEIHEKLKSFENPKVFVLLSTIMTWARTRPLDPDDPELDFTEEDYRRRKPHPNFTQEIDVERLVIKLGKTNKTTFSTFVLACGLMYGMGESVFHHFFKTAWLGELSALPIYGPGSNIVPTIHVKDVAGVVQNILDRKPKVHYLLATDSSNHTLEEIVKAISKHLGPGKTIKVPKEEALLLRDLMQSDYDHLLVNLRFDAQFLRGGMNIHWVAEGGLVENIATIVREYKEIRGLLPMRGCVLGPPAVGKTSLVEKLCKHYRLHHIKAKDVIDEAIERLERIAARAQKEGEEEEHRETGEEEQEDEDAQELLEAVKESLEQNNGRLEDTYLVRFFKEKLRSMSCQNQGFILDGFPKTYAQAKELFTGEDDAEEEEDAISGKENYYDKSIIPDLVVSLEAPDEFLRDRVMNLPEAVVAGTHYTEEATLRRLAAFRAHNTVDETILNYFEEQSVAVAHYDVTKEDAEFLLLVHQLLKRMGEPRNYGLTAEEREEIFRRAAEERMRQEAEKWAEWERHEVVEAAERERKLNEWQAKLEAERRREQELLARETVPLREYLLAHVMPTLTTGLIECCSVRPPDPVDFLAEYIFKNNPQAD</sequence>
<dbReference type="Gene3D" id="3.40.50.300">
    <property type="entry name" value="P-loop containing nucleotide triphosphate hydrolases"/>
    <property type="match status" value="1"/>
</dbReference>
<dbReference type="GeneTree" id="ENSGT00390000015102"/>
<dbReference type="GO" id="GO:0006139">
    <property type="term" value="P:nucleobase-containing compound metabolic process"/>
    <property type="evidence" value="ECO:0007669"/>
    <property type="project" value="InterPro"/>
</dbReference>
<keyword evidence="2" id="KW-0547">Nucleotide-binding</keyword>
<organism evidence="6">
    <name type="scientific">Petromyzon marinus</name>
    <name type="common">Sea lamprey</name>
    <dbReference type="NCBI Taxonomy" id="7757"/>
    <lineage>
        <taxon>Eukaryota</taxon>
        <taxon>Metazoa</taxon>
        <taxon>Chordata</taxon>
        <taxon>Craniata</taxon>
        <taxon>Vertebrata</taxon>
        <taxon>Cyclostomata</taxon>
        <taxon>Hyperoartia</taxon>
        <taxon>Petromyzontiformes</taxon>
        <taxon>Petromyzontidae</taxon>
        <taxon>Petromyzon</taxon>
    </lineage>
</organism>
<dbReference type="GO" id="GO:0019205">
    <property type="term" value="F:nucleobase-containing compound kinase activity"/>
    <property type="evidence" value="ECO:0007669"/>
    <property type="project" value="InterPro"/>
</dbReference>
<feature type="compositionally biased region" description="Acidic residues" evidence="5">
    <location>
        <begin position="53"/>
        <end position="70"/>
    </location>
</feature>
<dbReference type="Gene3D" id="1.20.890.10">
    <property type="entry name" value="cAMP-dependent protein kinase regulatory subunit, dimerization-anchoring domain"/>
    <property type="match status" value="1"/>
</dbReference>